<dbReference type="RefSeq" id="WP_019342862.1">
    <property type="nucleotide sequence ID" value="NZ_AGSZ01000002.1"/>
</dbReference>
<dbReference type="PATRIC" id="fig|451644.5.peg.4845"/>
<evidence type="ECO:0000313" key="1">
    <source>
        <dbReference type="EMBL" id="KMV15850.1"/>
    </source>
</evidence>
<gene>
    <name evidence="1" type="ORF">ACT17_23480</name>
</gene>
<proteinExistence type="predicted"/>
<name>A0A0J8U5Y2_9MYCO</name>
<evidence type="ECO:0000313" key="2">
    <source>
        <dbReference type="Proteomes" id="UP000037594"/>
    </source>
</evidence>
<dbReference type="Proteomes" id="UP000037594">
    <property type="component" value="Unassembled WGS sequence"/>
</dbReference>
<organism evidence="1 2">
    <name type="scientific">Mycolicibacterium conceptionense</name>
    <dbReference type="NCBI Taxonomy" id="451644"/>
    <lineage>
        <taxon>Bacteria</taxon>
        <taxon>Bacillati</taxon>
        <taxon>Actinomycetota</taxon>
        <taxon>Actinomycetes</taxon>
        <taxon>Mycobacteriales</taxon>
        <taxon>Mycobacteriaceae</taxon>
        <taxon>Mycolicibacterium</taxon>
    </lineage>
</organism>
<accession>A0A0J8U5Y2</accession>
<reference evidence="1 2" key="1">
    <citation type="submission" date="2015-06" db="EMBL/GenBank/DDBJ databases">
        <title>Genome sequence of Mycobacterium conceptionense strain MLE.</title>
        <authorList>
            <person name="Greninger A.L."/>
            <person name="Cunningham G."/>
            <person name="Chiu C.Y."/>
            <person name="Miller S."/>
        </authorList>
    </citation>
    <scope>NUCLEOTIDE SEQUENCE [LARGE SCALE GENOMIC DNA]</scope>
    <source>
        <strain evidence="1 2">MLE</strain>
    </source>
</reference>
<dbReference type="OrthoDB" id="9993556at2"/>
<dbReference type="AlphaFoldDB" id="A0A0J8U5Y2"/>
<protein>
    <submittedName>
        <fullName evidence="1">Uncharacterized protein</fullName>
    </submittedName>
</protein>
<sequence>MADPIVSLDLAACRAWVAGVAVAVQPRPGGGLVFGQRIIRPLRFGERWRLLDAAVNSGNRIGATVLACATEVASTPETDTIAEVLALHLAGARPERSTPGFTAQLATLTAAGWEPRAVFDTDADLIDLLTSEVPDGTADGWTSIVLTAADGGAGSAAEALRVLEGELLSRLLPTAADAPTNPEVRNEFRLAADVATESVVPVDLRRPAAGPVPAGVAAAACAPGKGTDAAPPATSVPVDIEAQNRLGARRSGLPGPGATPAPGPAVSPAFPVPIRATRSAGWHAASSPLPPVDAPDVDHRADPYPMPPWPADQGSHAWAQRPAYRASVPAAIEATVVRDERSASRAQRLAAPEAADIDPFDTANLVAVLLNEESDLRGLLP</sequence>
<dbReference type="EMBL" id="LFOD01000026">
    <property type="protein sequence ID" value="KMV15850.1"/>
    <property type="molecule type" value="Genomic_DNA"/>
</dbReference>
<comment type="caution">
    <text evidence="1">The sequence shown here is derived from an EMBL/GenBank/DDBJ whole genome shotgun (WGS) entry which is preliminary data.</text>
</comment>